<name>A0AAV4ISL2_9GAST</name>
<keyword evidence="2" id="KW-1185">Reference proteome</keyword>
<dbReference type="EMBL" id="BMAT01009774">
    <property type="protein sequence ID" value="GFS13548.1"/>
    <property type="molecule type" value="Genomic_DNA"/>
</dbReference>
<organism evidence="1 2">
    <name type="scientific">Elysia marginata</name>
    <dbReference type="NCBI Taxonomy" id="1093978"/>
    <lineage>
        <taxon>Eukaryota</taxon>
        <taxon>Metazoa</taxon>
        <taxon>Spiralia</taxon>
        <taxon>Lophotrochozoa</taxon>
        <taxon>Mollusca</taxon>
        <taxon>Gastropoda</taxon>
        <taxon>Heterobranchia</taxon>
        <taxon>Euthyneura</taxon>
        <taxon>Panpulmonata</taxon>
        <taxon>Sacoglossa</taxon>
        <taxon>Placobranchoidea</taxon>
        <taxon>Plakobranchidae</taxon>
        <taxon>Elysia</taxon>
    </lineage>
</organism>
<gene>
    <name evidence="1" type="ORF">ElyMa_004887100</name>
</gene>
<proteinExistence type="predicted"/>
<dbReference type="AlphaFoldDB" id="A0AAV4ISL2"/>
<accession>A0AAV4ISL2</accession>
<evidence type="ECO:0000313" key="2">
    <source>
        <dbReference type="Proteomes" id="UP000762676"/>
    </source>
</evidence>
<sequence length="101" mass="10725">MRRKGTASAQRVATSTIANKYSNLSSDTDRSWTPPDKSAILQKNALTKSSLNAAAFYTGTQGRLVSMTTITGVKSLLTSFRAANTCGCCRPITKGRPSHAA</sequence>
<evidence type="ECO:0000313" key="1">
    <source>
        <dbReference type="EMBL" id="GFS13548.1"/>
    </source>
</evidence>
<comment type="caution">
    <text evidence="1">The sequence shown here is derived from an EMBL/GenBank/DDBJ whole genome shotgun (WGS) entry which is preliminary data.</text>
</comment>
<dbReference type="Proteomes" id="UP000762676">
    <property type="component" value="Unassembled WGS sequence"/>
</dbReference>
<protein>
    <submittedName>
        <fullName evidence="1">Uncharacterized protein</fullName>
    </submittedName>
</protein>
<reference evidence="1 2" key="1">
    <citation type="journal article" date="2021" name="Elife">
        <title>Chloroplast acquisition without the gene transfer in kleptoplastic sea slugs, Plakobranchus ocellatus.</title>
        <authorList>
            <person name="Maeda T."/>
            <person name="Takahashi S."/>
            <person name="Yoshida T."/>
            <person name="Shimamura S."/>
            <person name="Takaki Y."/>
            <person name="Nagai Y."/>
            <person name="Toyoda A."/>
            <person name="Suzuki Y."/>
            <person name="Arimoto A."/>
            <person name="Ishii H."/>
            <person name="Satoh N."/>
            <person name="Nishiyama T."/>
            <person name="Hasebe M."/>
            <person name="Maruyama T."/>
            <person name="Minagawa J."/>
            <person name="Obokata J."/>
            <person name="Shigenobu S."/>
        </authorList>
    </citation>
    <scope>NUCLEOTIDE SEQUENCE [LARGE SCALE GENOMIC DNA]</scope>
</reference>